<evidence type="ECO:0000313" key="3">
    <source>
        <dbReference type="Proteomes" id="UP000238322"/>
    </source>
</evidence>
<keyword evidence="1" id="KW-0472">Membrane</keyword>
<dbReference type="EMBL" id="PUHY01000012">
    <property type="protein sequence ID" value="PQO32421.1"/>
    <property type="molecule type" value="Genomic_DNA"/>
</dbReference>
<proteinExistence type="predicted"/>
<keyword evidence="1" id="KW-1133">Transmembrane helix</keyword>
<feature type="transmembrane region" description="Helical" evidence="1">
    <location>
        <begin position="44"/>
        <end position="63"/>
    </location>
</feature>
<feature type="transmembrane region" description="Helical" evidence="1">
    <location>
        <begin position="6"/>
        <end position="23"/>
    </location>
</feature>
<keyword evidence="1" id="KW-0812">Transmembrane</keyword>
<reference evidence="2 3" key="1">
    <citation type="submission" date="2018-02" db="EMBL/GenBank/DDBJ databases">
        <title>Comparative genomes isolates from brazilian mangrove.</title>
        <authorList>
            <person name="Araujo J.E."/>
            <person name="Taketani R.G."/>
            <person name="Silva M.C.P."/>
            <person name="Loureco M.V."/>
            <person name="Andreote F.D."/>
        </authorList>
    </citation>
    <scope>NUCLEOTIDE SEQUENCE [LARGE SCALE GENOMIC DNA]</scope>
    <source>
        <strain evidence="2 3">Hex-1 MGV</strain>
    </source>
</reference>
<comment type="caution">
    <text evidence="2">The sequence shown here is derived from an EMBL/GenBank/DDBJ whole genome shotgun (WGS) entry which is preliminary data.</text>
</comment>
<evidence type="ECO:0000313" key="2">
    <source>
        <dbReference type="EMBL" id="PQO32421.1"/>
    </source>
</evidence>
<organism evidence="2 3">
    <name type="scientific">Blastopirellula marina</name>
    <dbReference type="NCBI Taxonomy" id="124"/>
    <lineage>
        <taxon>Bacteria</taxon>
        <taxon>Pseudomonadati</taxon>
        <taxon>Planctomycetota</taxon>
        <taxon>Planctomycetia</taxon>
        <taxon>Pirellulales</taxon>
        <taxon>Pirellulaceae</taxon>
        <taxon>Blastopirellula</taxon>
    </lineage>
</organism>
<gene>
    <name evidence="2" type="ORF">C5Y83_19570</name>
</gene>
<protein>
    <submittedName>
        <fullName evidence="2">Uncharacterized protein</fullName>
    </submittedName>
</protein>
<name>A0A2S8FJU7_9BACT</name>
<dbReference type="Proteomes" id="UP000238322">
    <property type="component" value="Unassembled WGS sequence"/>
</dbReference>
<accession>A0A2S8FJU7</accession>
<dbReference type="AlphaFoldDB" id="A0A2S8FJU7"/>
<sequence>MVGDVILIAIGLVCVGFAIVALLDGSTLNDEGKPAWGGRAVNRLIVKIALATIILGYGLFRLLT</sequence>
<evidence type="ECO:0000256" key="1">
    <source>
        <dbReference type="SAM" id="Phobius"/>
    </source>
</evidence>